<protein>
    <submittedName>
        <fullName evidence="1">Uncharacterized protein</fullName>
    </submittedName>
</protein>
<name>A0A9X3J3E9_9BACT</name>
<dbReference type="RefSeq" id="WP_267775342.1">
    <property type="nucleotide sequence ID" value="NZ_JAPNKE010000002.1"/>
</dbReference>
<organism evidence="1 2">
    <name type="scientific">Nannocystis pusilla</name>
    <dbReference type="NCBI Taxonomy" id="889268"/>
    <lineage>
        <taxon>Bacteria</taxon>
        <taxon>Pseudomonadati</taxon>
        <taxon>Myxococcota</taxon>
        <taxon>Polyangia</taxon>
        <taxon>Nannocystales</taxon>
        <taxon>Nannocystaceae</taxon>
        <taxon>Nannocystis</taxon>
    </lineage>
</organism>
<dbReference type="EMBL" id="JAPNKE010000002">
    <property type="protein sequence ID" value="MCY1012013.1"/>
    <property type="molecule type" value="Genomic_DNA"/>
</dbReference>
<comment type="caution">
    <text evidence="1">The sequence shown here is derived from an EMBL/GenBank/DDBJ whole genome shotgun (WGS) entry which is preliminary data.</text>
</comment>
<sequence>MLLAGAGAAALGDRFRAPRKYVLRDMLLAGPSRASGKYVLGDRLLIGAAGLGDRFRAL</sequence>
<dbReference type="AlphaFoldDB" id="A0A9X3J3E9"/>
<evidence type="ECO:0000313" key="1">
    <source>
        <dbReference type="EMBL" id="MCY1012013.1"/>
    </source>
</evidence>
<accession>A0A9X3J3E9</accession>
<dbReference type="Proteomes" id="UP001150924">
    <property type="component" value="Unassembled WGS sequence"/>
</dbReference>
<keyword evidence="2" id="KW-1185">Reference proteome</keyword>
<reference evidence="1" key="1">
    <citation type="submission" date="2022-11" db="EMBL/GenBank/DDBJ databases">
        <title>Minimal conservation of predation-associated metabolite biosynthetic gene clusters underscores biosynthetic potential of Myxococcota including descriptions for ten novel species: Archangium lansinium sp. nov., Myxococcus landrumus sp. nov., Nannocystis bai.</title>
        <authorList>
            <person name="Ahearne A."/>
            <person name="Stevens C."/>
            <person name="Phillips K."/>
        </authorList>
    </citation>
    <scope>NUCLEOTIDE SEQUENCE</scope>
    <source>
        <strain evidence="1">Na p29</strain>
    </source>
</reference>
<proteinExistence type="predicted"/>
<evidence type="ECO:0000313" key="2">
    <source>
        <dbReference type="Proteomes" id="UP001150924"/>
    </source>
</evidence>
<gene>
    <name evidence="1" type="ORF">OV079_42010</name>
</gene>